<evidence type="ECO:0000256" key="1">
    <source>
        <dbReference type="SAM" id="MobiDB-lite"/>
    </source>
</evidence>
<dbReference type="InterPro" id="IPR019734">
    <property type="entry name" value="TPR_rpt"/>
</dbReference>
<proteinExistence type="predicted"/>
<dbReference type="EMBL" id="JAMPLM010000001">
    <property type="protein sequence ID" value="MEP1057140.1"/>
    <property type="molecule type" value="Genomic_DNA"/>
</dbReference>
<dbReference type="SUPFAM" id="SSF48452">
    <property type="entry name" value="TPR-like"/>
    <property type="match status" value="1"/>
</dbReference>
<keyword evidence="4" id="KW-1185">Reference proteome</keyword>
<reference evidence="3 4" key="1">
    <citation type="submission" date="2022-04" db="EMBL/GenBank/DDBJ databases">
        <title>Positive selection, recombination, and allopatry shape intraspecific diversity of widespread and dominant cyanobacteria.</title>
        <authorList>
            <person name="Wei J."/>
            <person name="Shu W."/>
            <person name="Hu C."/>
        </authorList>
    </citation>
    <scope>NUCLEOTIDE SEQUENCE [LARGE SCALE GENOMIC DNA]</scope>
    <source>
        <strain evidence="3 4">AS-A4</strain>
    </source>
</reference>
<dbReference type="PROSITE" id="PS50076">
    <property type="entry name" value="DNAJ_2"/>
    <property type="match status" value="1"/>
</dbReference>
<evidence type="ECO:0000259" key="2">
    <source>
        <dbReference type="PROSITE" id="PS50076"/>
    </source>
</evidence>
<dbReference type="InterPro" id="IPR011990">
    <property type="entry name" value="TPR-like_helical_dom_sf"/>
</dbReference>
<dbReference type="Proteomes" id="UP001476950">
    <property type="component" value="Unassembled WGS sequence"/>
</dbReference>
<dbReference type="Pfam" id="PF00226">
    <property type="entry name" value="DnaJ"/>
    <property type="match status" value="1"/>
</dbReference>
<feature type="region of interest" description="Disordered" evidence="1">
    <location>
        <begin position="277"/>
        <end position="317"/>
    </location>
</feature>
<dbReference type="InterPro" id="IPR036869">
    <property type="entry name" value="J_dom_sf"/>
</dbReference>
<name>A0ABV0KD54_9CYAN</name>
<feature type="compositionally biased region" description="Pro residues" evidence="1">
    <location>
        <begin position="175"/>
        <end position="190"/>
    </location>
</feature>
<protein>
    <submittedName>
        <fullName evidence="3">J domain-containing protein</fullName>
    </submittedName>
</protein>
<dbReference type="RefSeq" id="WP_190453970.1">
    <property type="nucleotide sequence ID" value="NZ_JAMPLM010000001.1"/>
</dbReference>
<dbReference type="Gene3D" id="1.10.287.110">
    <property type="entry name" value="DnaJ domain"/>
    <property type="match status" value="1"/>
</dbReference>
<feature type="compositionally biased region" description="Polar residues" evidence="1">
    <location>
        <begin position="288"/>
        <end position="300"/>
    </location>
</feature>
<dbReference type="InterPro" id="IPR001623">
    <property type="entry name" value="DnaJ_domain"/>
</dbReference>
<gene>
    <name evidence="3" type="ORF">NDI38_01745</name>
</gene>
<sequence length="317" mass="36024">MSQNVLPSKWLTNFSDPYAVLGVSVAADDRRVLKRYRAIAKLLHPDRYTPEDNTTKELASQLFARLVNPAYQKLKQEKGRKENASLLRLRARQLYRDTSLNPQGNLARQLIQQPISEVDVFYEQAITQLAESQYEPLEQFESLTQQLGELNLVYSQLKVGETLIREKPTGIVPSPTQPKVPIFSPPPEVAPPTYSERHYRRAQEYMKKSNWKAAEQELRDAIKIEAGKSEYHALLGVAYLQQNLQSMAKVYMRQALKLNAEDPLALKFASKLGIEVPASESKQHNDNPPKSQPATKSQPAKQPDKNGGLFRLFRAKK</sequence>
<evidence type="ECO:0000313" key="4">
    <source>
        <dbReference type="Proteomes" id="UP001476950"/>
    </source>
</evidence>
<dbReference type="CDD" id="cd06257">
    <property type="entry name" value="DnaJ"/>
    <property type="match status" value="1"/>
</dbReference>
<evidence type="ECO:0000313" key="3">
    <source>
        <dbReference type="EMBL" id="MEP1057140.1"/>
    </source>
</evidence>
<feature type="domain" description="J" evidence="2">
    <location>
        <begin position="16"/>
        <end position="99"/>
    </location>
</feature>
<dbReference type="SMART" id="SM00028">
    <property type="entry name" value="TPR"/>
    <property type="match status" value="2"/>
</dbReference>
<dbReference type="SMART" id="SM00271">
    <property type="entry name" value="DnaJ"/>
    <property type="match status" value="1"/>
</dbReference>
<accession>A0ABV0KD54</accession>
<dbReference type="SUPFAM" id="SSF46565">
    <property type="entry name" value="Chaperone J-domain"/>
    <property type="match status" value="1"/>
</dbReference>
<feature type="region of interest" description="Disordered" evidence="1">
    <location>
        <begin position="168"/>
        <end position="193"/>
    </location>
</feature>
<comment type="caution">
    <text evidence="3">The sequence shown here is derived from an EMBL/GenBank/DDBJ whole genome shotgun (WGS) entry which is preliminary data.</text>
</comment>
<organism evidence="3 4">
    <name type="scientific">Stenomitos frigidus AS-A4</name>
    <dbReference type="NCBI Taxonomy" id="2933935"/>
    <lineage>
        <taxon>Bacteria</taxon>
        <taxon>Bacillati</taxon>
        <taxon>Cyanobacteriota</taxon>
        <taxon>Cyanophyceae</taxon>
        <taxon>Leptolyngbyales</taxon>
        <taxon>Leptolyngbyaceae</taxon>
        <taxon>Stenomitos</taxon>
    </lineage>
</organism>
<dbReference type="Gene3D" id="1.25.40.10">
    <property type="entry name" value="Tetratricopeptide repeat domain"/>
    <property type="match status" value="1"/>
</dbReference>